<keyword evidence="4" id="KW-1003">Cell membrane</keyword>
<keyword evidence="7 9" id="KW-0472">Membrane</keyword>
<keyword evidence="6 9" id="KW-1133">Transmembrane helix</keyword>
<protein>
    <submittedName>
        <fullName evidence="10">Pheromone autoinducer 2 transporter</fullName>
    </submittedName>
</protein>
<evidence type="ECO:0000256" key="3">
    <source>
        <dbReference type="ARBA" id="ARBA00022448"/>
    </source>
</evidence>
<keyword evidence="5 9" id="KW-0812">Transmembrane</keyword>
<sequence length="453" mass="48686">MTDHRPPAQPTPPRPRRSNAHTQPQQDSSARPQPDESGTSPREAHESRGARRPFTEHLTETITEFSGSVLQARDKRKQASMPPPTAPTDVVPPVESPENSDVQKVSLVTNPVKLGFLGTVGVGLALLAYYAFTNVGALAGWVTGAVFIALGLDPAVRRLEKWGIRRGVGVLLVVTVFAGTVTGLTLWIVPIISEQANSFIYRSPAIFQDFLESEAFKNFDDMVHIRDWVDKNVPAFIESITSSNAISGFMGNLVTAGSTIAQVLTGTVIVLFLSLYFLSSMNTIKAWGVRLAPASQRERVSYLVERITGSVGSYVMGQALVAILNATFALITMSILGFSFPQLLALFVLILAFIPLVGGVVALVVVSLILLISGWQMALTFAIVYFIYLQVEAYIISPRIMSRAVSVPGGVAIIAVAAGGALWGVLGALIAIPVAASLLILVKEVFIPYQDTK</sequence>
<evidence type="ECO:0000256" key="6">
    <source>
        <dbReference type="ARBA" id="ARBA00022989"/>
    </source>
</evidence>
<evidence type="ECO:0000313" key="10">
    <source>
        <dbReference type="EMBL" id="VEI22780.1"/>
    </source>
</evidence>
<dbReference type="Pfam" id="PF01594">
    <property type="entry name" value="AI-2E_transport"/>
    <property type="match status" value="1"/>
</dbReference>
<dbReference type="EMBL" id="LR134479">
    <property type="protein sequence ID" value="VEI22780.1"/>
    <property type="molecule type" value="Genomic_DNA"/>
</dbReference>
<dbReference type="Proteomes" id="UP000282386">
    <property type="component" value="Chromosome"/>
</dbReference>
<name>A0A7Z9A383_9MICC</name>
<dbReference type="AlphaFoldDB" id="A0A7Z9A383"/>
<feature type="transmembrane region" description="Helical" evidence="9">
    <location>
        <begin position="114"/>
        <end position="132"/>
    </location>
</feature>
<evidence type="ECO:0000256" key="2">
    <source>
        <dbReference type="ARBA" id="ARBA00009773"/>
    </source>
</evidence>
<evidence type="ECO:0000256" key="4">
    <source>
        <dbReference type="ARBA" id="ARBA00022475"/>
    </source>
</evidence>
<feature type="region of interest" description="Disordered" evidence="8">
    <location>
        <begin position="1"/>
        <end position="98"/>
    </location>
</feature>
<feature type="transmembrane region" description="Helical" evidence="9">
    <location>
        <begin position="259"/>
        <end position="278"/>
    </location>
</feature>
<feature type="transmembrane region" description="Helical" evidence="9">
    <location>
        <begin position="319"/>
        <end position="340"/>
    </location>
</feature>
<reference evidence="10 11" key="1">
    <citation type="submission" date="2018-12" db="EMBL/GenBank/DDBJ databases">
        <authorList>
            <consortium name="Pathogen Informatics"/>
        </authorList>
    </citation>
    <scope>NUCLEOTIDE SEQUENCE [LARGE SCALE GENOMIC DNA]</scope>
    <source>
        <strain evidence="10 11">NCTC10207</strain>
    </source>
</reference>
<evidence type="ECO:0000313" key="11">
    <source>
        <dbReference type="Proteomes" id="UP000282386"/>
    </source>
</evidence>
<evidence type="ECO:0000256" key="1">
    <source>
        <dbReference type="ARBA" id="ARBA00004651"/>
    </source>
</evidence>
<comment type="subcellular location">
    <subcellularLocation>
        <location evidence="1">Cell membrane</location>
        <topology evidence="1">Multi-pass membrane protein</topology>
    </subcellularLocation>
</comment>
<dbReference type="PANTHER" id="PTHR21716:SF53">
    <property type="entry name" value="PERMEASE PERM-RELATED"/>
    <property type="match status" value="1"/>
</dbReference>
<feature type="compositionally biased region" description="Basic and acidic residues" evidence="8">
    <location>
        <begin position="42"/>
        <end position="59"/>
    </location>
</feature>
<evidence type="ECO:0000256" key="5">
    <source>
        <dbReference type="ARBA" id="ARBA00022692"/>
    </source>
</evidence>
<feature type="compositionally biased region" description="Polar residues" evidence="8">
    <location>
        <begin position="20"/>
        <end position="40"/>
    </location>
</feature>
<dbReference type="GO" id="GO:0005886">
    <property type="term" value="C:plasma membrane"/>
    <property type="evidence" value="ECO:0007669"/>
    <property type="project" value="UniProtKB-SubCell"/>
</dbReference>
<feature type="transmembrane region" description="Helical" evidence="9">
    <location>
        <begin position="378"/>
        <end position="397"/>
    </location>
</feature>
<proteinExistence type="inferred from homology"/>
<gene>
    <name evidence="10" type="ORF">NCTC10207_00866</name>
</gene>
<evidence type="ECO:0000256" key="8">
    <source>
        <dbReference type="SAM" id="MobiDB-lite"/>
    </source>
</evidence>
<feature type="transmembrane region" description="Helical" evidence="9">
    <location>
        <begin position="409"/>
        <end position="442"/>
    </location>
</feature>
<feature type="compositionally biased region" description="Polar residues" evidence="8">
    <location>
        <begin position="60"/>
        <end position="69"/>
    </location>
</feature>
<dbReference type="PANTHER" id="PTHR21716">
    <property type="entry name" value="TRANSMEMBRANE PROTEIN"/>
    <property type="match status" value="1"/>
</dbReference>
<feature type="transmembrane region" description="Helical" evidence="9">
    <location>
        <begin position="138"/>
        <end position="156"/>
    </location>
</feature>
<dbReference type="RefSeq" id="WP_232018641.1">
    <property type="nucleotide sequence ID" value="NZ_CAURCD010000003.1"/>
</dbReference>
<evidence type="ECO:0000256" key="7">
    <source>
        <dbReference type="ARBA" id="ARBA00023136"/>
    </source>
</evidence>
<organism evidence="10 11">
    <name type="scientific">Rothia aeria</name>
    <dbReference type="NCBI Taxonomy" id="172042"/>
    <lineage>
        <taxon>Bacteria</taxon>
        <taxon>Bacillati</taxon>
        <taxon>Actinomycetota</taxon>
        <taxon>Actinomycetes</taxon>
        <taxon>Micrococcales</taxon>
        <taxon>Micrococcaceae</taxon>
        <taxon>Rothia</taxon>
    </lineage>
</organism>
<comment type="similarity">
    <text evidence="2">Belongs to the autoinducer-2 exporter (AI-2E) (TC 2.A.86) family.</text>
</comment>
<accession>A0A7Z9A383</accession>
<keyword evidence="3" id="KW-0813">Transport</keyword>
<dbReference type="InterPro" id="IPR002549">
    <property type="entry name" value="AI-2E-like"/>
</dbReference>
<feature type="transmembrane region" description="Helical" evidence="9">
    <location>
        <begin position="168"/>
        <end position="192"/>
    </location>
</feature>
<feature type="transmembrane region" description="Helical" evidence="9">
    <location>
        <begin position="346"/>
        <end position="371"/>
    </location>
</feature>
<evidence type="ECO:0000256" key="9">
    <source>
        <dbReference type="SAM" id="Phobius"/>
    </source>
</evidence>